<evidence type="ECO:0000313" key="2">
    <source>
        <dbReference type="Proteomes" id="UP000016934"/>
    </source>
</evidence>
<gene>
    <name evidence="1" type="ORF">COCSADRAFT_35326</name>
</gene>
<accession>M2SI13</accession>
<dbReference type="KEGG" id="bsc:COCSADRAFT_35326"/>
<name>M2SI13_COCSN</name>
<proteinExistence type="predicted"/>
<dbReference type="EMBL" id="KB445640">
    <property type="protein sequence ID" value="EMD66853.1"/>
    <property type="molecule type" value="Genomic_DNA"/>
</dbReference>
<reference evidence="2" key="2">
    <citation type="journal article" date="2013" name="PLoS Genet.">
        <title>Comparative genome structure, secondary metabolite, and effector coding capacity across Cochliobolus pathogens.</title>
        <authorList>
            <person name="Condon B.J."/>
            <person name="Leng Y."/>
            <person name="Wu D."/>
            <person name="Bushley K.E."/>
            <person name="Ohm R.A."/>
            <person name="Otillar R."/>
            <person name="Martin J."/>
            <person name="Schackwitz W."/>
            <person name="Grimwood J."/>
            <person name="MohdZainudin N."/>
            <person name="Xue C."/>
            <person name="Wang R."/>
            <person name="Manning V.A."/>
            <person name="Dhillon B."/>
            <person name="Tu Z.J."/>
            <person name="Steffenson B.J."/>
            <person name="Salamov A."/>
            <person name="Sun H."/>
            <person name="Lowry S."/>
            <person name="LaButti K."/>
            <person name="Han J."/>
            <person name="Copeland A."/>
            <person name="Lindquist E."/>
            <person name="Barry K."/>
            <person name="Schmutz J."/>
            <person name="Baker S.E."/>
            <person name="Ciuffetti L.M."/>
            <person name="Grigoriev I.V."/>
            <person name="Zhong S."/>
            <person name="Turgeon B.G."/>
        </authorList>
    </citation>
    <scope>NUCLEOTIDE SEQUENCE [LARGE SCALE GENOMIC DNA]</scope>
    <source>
        <strain evidence="2">ND90Pr / ATCC 201652</strain>
    </source>
</reference>
<dbReference type="AlphaFoldDB" id="M2SI13"/>
<dbReference type="HOGENOM" id="CLU_2687665_0_0_1"/>
<dbReference type="RefSeq" id="XP_007697634.1">
    <property type="nucleotide sequence ID" value="XM_007699444.1"/>
</dbReference>
<keyword evidence="2" id="KW-1185">Reference proteome</keyword>
<sequence>MCVYASVPACVCVACVRVCVWRVCGGVANRHWGRSTVSRCVKVYPDRDAARIVEYLLLDGDRKCALYRILRCDT</sequence>
<evidence type="ECO:0000313" key="1">
    <source>
        <dbReference type="EMBL" id="EMD66853.1"/>
    </source>
</evidence>
<organism evidence="1 2">
    <name type="scientific">Cochliobolus sativus (strain ND90Pr / ATCC 201652)</name>
    <name type="common">Common root rot and spot blotch fungus</name>
    <name type="synonym">Bipolaris sorokiniana</name>
    <dbReference type="NCBI Taxonomy" id="665912"/>
    <lineage>
        <taxon>Eukaryota</taxon>
        <taxon>Fungi</taxon>
        <taxon>Dikarya</taxon>
        <taxon>Ascomycota</taxon>
        <taxon>Pezizomycotina</taxon>
        <taxon>Dothideomycetes</taxon>
        <taxon>Pleosporomycetidae</taxon>
        <taxon>Pleosporales</taxon>
        <taxon>Pleosporineae</taxon>
        <taxon>Pleosporaceae</taxon>
        <taxon>Bipolaris</taxon>
    </lineage>
</organism>
<protein>
    <submittedName>
        <fullName evidence="1">Uncharacterized protein</fullName>
    </submittedName>
</protein>
<dbReference type="Proteomes" id="UP000016934">
    <property type="component" value="Unassembled WGS sequence"/>
</dbReference>
<reference evidence="1 2" key="1">
    <citation type="journal article" date="2012" name="PLoS Pathog.">
        <title>Diverse lifestyles and strategies of plant pathogenesis encoded in the genomes of eighteen Dothideomycetes fungi.</title>
        <authorList>
            <person name="Ohm R.A."/>
            <person name="Feau N."/>
            <person name="Henrissat B."/>
            <person name="Schoch C.L."/>
            <person name="Horwitz B.A."/>
            <person name="Barry K.W."/>
            <person name="Condon B.J."/>
            <person name="Copeland A.C."/>
            <person name="Dhillon B."/>
            <person name="Glaser F."/>
            <person name="Hesse C.N."/>
            <person name="Kosti I."/>
            <person name="LaButti K."/>
            <person name="Lindquist E.A."/>
            <person name="Lucas S."/>
            <person name="Salamov A.A."/>
            <person name="Bradshaw R.E."/>
            <person name="Ciuffetti L."/>
            <person name="Hamelin R.C."/>
            <person name="Kema G.H.J."/>
            <person name="Lawrence C."/>
            <person name="Scott J.A."/>
            <person name="Spatafora J.W."/>
            <person name="Turgeon B.G."/>
            <person name="de Wit P.J.G.M."/>
            <person name="Zhong S."/>
            <person name="Goodwin S.B."/>
            <person name="Grigoriev I.V."/>
        </authorList>
    </citation>
    <scope>NUCLEOTIDE SEQUENCE [LARGE SCALE GENOMIC DNA]</scope>
    <source>
        <strain evidence="2">ND90Pr / ATCC 201652</strain>
    </source>
</reference>
<dbReference type="GeneID" id="19138222"/>